<keyword evidence="3" id="KW-0863">Zinc-finger</keyword>
<comment type="subcellular location">
    <subcellularLocation>
        <location evidence="1">Nucleus</location>
    </subcellularLocation>
</comment>
<feature type="domain" description="BED-type" evidence="9">
    <location>
        <begin position="6"/>
        <end position="36"/>
    </location>
</feature>
<dbReference type="Proteomes" id="UP001153954">
    <property type="component" value="Unassembled WGS sequence"/>
</dbReference>
<dbReference type="Pfam" id="PF02892">
    <property type="entry name" value="zf-BED"/>
    <property type="match status" value="1"/>
</dbReference>
<accession>A0AAU9UYG3</accession>
<feature type="region of interest" description="Disordered" evidence="8">
    <location>
        <begin position="60"/>
        <end position="91"/>
    </location>
</feature>
<evidence type="ECO:0000259" key="9">
    <source>
        <dbReference type="Pfam" id="PF02892"/>
    </source>
</evidence>
<keyword evidence="6" id="KW-0804">Transcription</keyword>
<dbReference type="AlphaFoldDB" id="A0AAU9UYG3"/>
<dbReference type="PANTHER" id="PTHR46481:SF10">
    <property type="entry name" value="ZINC FINGER BED DOMAIN-CONTAINING PROTEIN 39"/>
    <property type="match status" value="1"/>
</dbReference>
<evidence type="ECO:0000256" key="8">
    <source>
        <dbReference type="SAM" id="MobiDB-lite"/>
    </source>
</evidence>
<gene>
    <name evidence="10" type="ORF">EEDITHA_LOCUS18565</name>
</gene>
<dbReference type="InterPro" id="IPR052035">
    <property type="entry name" value="ZnF_BED_domain_contain"/>
</dbReference>
<dbReference type="GO" id="GO:0005634">
    <property type="term" value="C:nucleus"/>
    <property type="evidence" value="ECO:0007669"/>
    <property type="project" value="UniProtKB-SubCell"/>
</dbReference>
<evidence type="ECO:0000256" key="1">
    <source>
        <dbReference type="ARBA" id="ARBA00004123"/>
    </source>
</evidence>
<keyword evidence="5" id="KW-0805">Transcription regulation</keyword>
<evidence type="ECO:0000256" key="5">
    <source>
        <dbReference type="ARBA" id="ARBA00023015"/>
    </source>
</evidence>
<keyword evidence="4" id="KW-0862">Zinc</keyword>
<evidence type="ECO:0000256" key="3">
    <source>
        <dbReference type="ARBA" id="ARBA00022771"/>
    </source>
</evidence>
<keyword evidence="2" id="KW-0479">Metal-binding</keyword>
<feature type="compositionally biased region" description="Polar residues" evidence="8">
    <location>
        <begin position="71"/>
        <end position="86"/>
    </location>
</feature>
<dbReference type="PANTHER" id="PTHR46481">
    <property type="entry name" value="ZINC FINGER BED DOMAIN-CONTAINING PROTEIN 4"/>
    <property type="match status" value="1"/>
</dbReference>
<proteinExistence type="predicted"/>
<dbReference type="GO" id="GO:0008270">
    <property type="term" value="F:zinc ion binding"/>
    <property type="evidence" value="ECO:0007669"/>
    <property type="project" value="UniProtKB-KW"/>
</dbReference>
<dbReference type="EMBL" id="CAKOGL010000027">
    <property type="protein sequence ID" value="CAH2104142.1"/>
    <property type="molecule type" value="Genomic_DNA"/>
</dbReference>
<comment type="caution">
    <text evidence="10">The sequence shown here is derived from an EMBL/GenBank/DDBJ whole genome shotgun (WGS) entry which is preliminary data.</text>
</comment>
<evidence type="ECO:0000256" key="6">
    <source>
        <dbReference type="ARBA" id="ARBA00023163"/>
    </source>
</evidence>
<evidence type="ECO:0000256" key="7">
    <source>
        <dbReference type="ARBA" id="ARBA00023242"/>
    </source>
</evidence>
<organism evidence="10 11">
    <name type="scientific">Euphydryas editha</name>
    <name type="common">Edith's checkerspot</name>
    <dbReference type="NCBI Taxonomy" id="104508"/>
    <lineage>
        <taxon>Eukaryota</taxon>
        <taxon>Metazoa</taxon>
        <taxon>Ecdysozoa</taxon>
        <taxon>Arthropoda</taxon>
        <taxon>Hexapoda</taxon>
        <taxon>Insecta</taxon>
        <taxon>Pterygota</taxon>
        <taxon>Neoptera</taxon>
        <taxon>Endopterygota</taxon>
        <taxon>Lepidoptera</taxon>
        <taxon>Glossata</taxon>
        <taxon>Ditrysia</taxon>
        <taxon>Papilionoidea</taxon>
        <taxon>Nymphalidae</taxon>
        <taxon>Nymphalinae</taxon>
        <taxon>Euphydryas</taxon>
    </lineage>
</organism>
<evidence type="ECO:0000313" key="11">
    <source>
        <dbReference type="Proteomes" id="UP001153954"/>
    </source>
</evidence>
<dbReference type="SUPFAM" id="SSF140996">
    <property type="entry name" value="Hermes dimerisation domain"/>
    <property type="match status" value="1"/>
</dbReference>
<dbReference type="GO" id="GO:0003677">
    <property type="term" value="F:DNA binding"/>
    <property type="evidence" value="ECO:0007669"/>
    <property type="project" value="InterPro"/>
</dbReference>
<evidence type="ECO:0000313" key="10">
    <source>
        <dbReference type="EMBL" id="CAH2104142.1"/>
    </source>
</evidence>
<evidence type="ECO:0000256" key="4">
    <source>
        <dbReference type="ARBA" id="ARBA00022833"/>
    </source>
</evidence>
<sequence>MENGPKKAKCSYCSSELSVPGGNVGNLNRHLRTKHPTIKLVEDRQQPIGSVDPEPHIHSVASVETQDPPRATSSSQLSIKNYTRSTKPLPPRRRAEQINEQLIKMFAKGHYPFRMVEDVELKKLISLLNPQYALPTRKTISESTLQNFITSAWKRLKVKCRKRDKLSA</sequence>
<protein>
    <recommendedName>
        <fullName evidence="9">BED-type domain-containing protein</fullName>
    </recommendedName>
</protein>
<keyword evidence="7" id="KW-0539">Nucleus</keyword>
<dbReference type="InterPro" id="IPR003656">
    <property type="entry name" value="Znf_BED"/>
</dbReference>
<reference evidence="10" key="1">
    <citation type="submission" date="2022-03" db="EMBL/GenBank/DDBJ databases">
        <authorList>
            <person name="Tunstrom K."/>
        </authorList>
    </citation>
    <scope>NUCLEOTIDE SEQUENCE</scope>
</reference>
<evidence type="ECO:0000256" key="2">
    <source>
        <dbReference type="ARBA" id="ARBA00022723"/>
    </source>
</evidence>
<name>A0AAU9UYG3_EUPED</name>
<keyword evidence="11" id="KW-1185">Reference proteome</keyword>